<accession>A0A3P9KGZ0</accession>
<evidence type="ECO:0000313" key="1">
    <source>
        <dbReference type="Ensembl" id="ENSORLP00020007701.1"/>
    </source>
</evidence>
<dbReference type="Ensembl" id="ENSORLT00020002450.1">
    <property type="protein sequence ID" value="ENSORLP00020007701.1"/>
    <property type="gene ID" value="ENSORLG00020008573.1"/>
</dbReference>
<organism evidence="1 2">
    <name type="scientific">Oryzias latipes</name>
    <name type="common">Japanese rice fish</name>
    <name type="synonym">Japanese killifish</name>
    <dbReference type="NCBI Taxonomy" id="8090"/>
    <lineage>
        <taxon>Eukaryota</taxon>
        <taxon>Metazoa</taxon>
        <taxon>Chordata</taxon>
        <taxon>Craniata</taxon>
        <taxon>Vertebrata</taxon>
        <taxon>Euteleostomi</taxon>
        <taxon>Actinopterygii</taxon>
        <taxon>Neopterygii</taxon>
        <taxon>Teleostei</taxon>
        <taxon>Neoteleostei</taxon>
        <taxon>Acanthomorphata</taxon>
        <taxon>Ovalentaria</taxon>
        <taxon>Atherinomorphae</taxon>
        <taxon>Beloniformes</taxon>
        <taxon>Adrianichthyidae</taxon>
        <taxon>Oryziinae</taxon>
        <taxon>Oryzias</taxon>
    </lineage>
</organism>
<sequence length="65" mass="7261">MATAEVTKCKAAVAWKPRRSLTVEEMEVPPPKTHEVLVQGRLTSLATHLFQNSIQTLSPHLPMRP</sequence>
<dbReference type="Gene3D" id="3.90.180.10">
    <property type="entry name" value="Medium-chain alcohol dehydrogenases, catalytic domain"/>
    <property type="match status" value="1"/>
</dbReference>
<protein>
    <submittedName>
        <fullName evidence="1">Uncharacterized protein</fullName>
    </submittedName>
</protein>
<dbReference type="InterPro" id="IPR011032">
    <property type="entry name" value="GroES-like_sf"/>
</dbReference>
<proteinExistence type="predicted"/>
<reference evidence="1" key="4">
    <citation type="submission" date="2025-09" db="UniProtKB">
        <authorList>
            <consortium name="Ensembl"/>
        </authorList>
    </citation>
    <scope>IDENTIFICATION</scope>
    <source>
        <strain evidence="1">HNI</strain>
    </source>
</reference>
<dbReference type="SUPFAM" id="SSF50129">
    <property type="entry name" value="GroES-like"/>
    <property type="match status" value="1"/>
</dbReference>
<dbReference type="AlphaFoldDB" id="A0A3P9KGZ0"/>
<dbReference type="Proteomes" id="UP000265180">
    <property type="component" value="Chromosome 10"/>
</dbReference>
<reference evidence="1 2" key="2">
    <citation type="submission" date="2017-04" db="EMBL/GenBank/DDBJ databases">
        <title>CpG methylation of centromeres and impact of large insertions on vertebrate speciation.</title>
        <authorList>
            <person name="Ichikawa K."/>
            <person name="Yoshimura J."/>
            <person name="Morishita S."/>
        </authorList>
    </citation>
    <scope>NUCLEOTIDE SEQUENCE</scope>
    <source>
        <strain evidence="1 2">HNI</strain>
    </source>
</reference>
<reference key="1">
    <citation type="journal article" date="2007" name="Nature">
        <title>The medaka draft genome and insights into vertebrate genome evolution.</title>
        <authorList>
            <person name="Kasahara M."/>
            <person name="Naruse K."/>
            <person name="Sasaki S."/>
            <person name="Nakatani Y."/>
            <person name="Qu W."/>
            <person name="Ahsan B."/>
            <person name="Yamada T."/>
            <person name="Nagayasu Y."/>
            <person name="Doi K."/>
            <person name="Kasai Y."/>
            <person name="Jindo T."/>
            <person name="Kobayashi D."/>
            <person name="Shimada A."/>
            <person name="Toyoda A."/>
            <person name="Kuroki Y."/>
            <person name="Fujiyama A."/>
            <person name="Sasaki T."/>
            <person name="Shimizu A."/>
            <person name="Asakawa S."/>
            <person name="Shimizu N."/>
            <person name="Hashimoto S."/>
            <person name="Yang J."/>
            <person name="Lee Y."/>
            <person name="Matsushima K."/>
            <person name="Sugano S."/>
            <person name="Sakaizumi M."/>
            <person name="Narita T."/>
            <person name="Ohishi K."/>
            <person name="Haga S."/>
            <person name="Ohta F."/>
            <person name="Nomoto H."/>
            <person name="Nogata K."/>
            <person name="Morishita T."/>
            <person name="Endo T."/>
            <person name="Shin-I T."/>
            <person name="Takeda H."/>
            <person name="Morishita S."/>
            <person name="Kohara Y."/>
        </authorList>
    </citation>
    <scope>NUCLEOTIDE SEQUENCE [LARGE SCALE GENOMIC DNA]</scope>
    <source>
        <strain>Hd-rR</strain>
    </source>
</reference>
<name>A0A3P9KGZ0_ORYLA</name>
<reference evidence="1" key="3">
    <citation type="submission" date="2025-08" db="UniProtKB">
        <authorList>
            <consortium name="Ensembl"/>
        </authorList>
    </citation>
    <scope>IDENTIFICATION</scope>
    <source>
        <strain evidence="1">HNI</strain>
    </source>
</reference>
<evidence type="ECO:0000313" key="2">
    <source>
        <dbReference type="Proteomes" id="UP000265180"/>
    </source>
</evidence>